<reference evidence="2 3" key="1">
    <citation type="submission" date="2018-06" db="EMBL/GenBank/DDBJ databases">
        <title>Isolation of heavy metals resistant Paenibacillus silvae NC2 from Gold-Copper mine in ZiJin, China.</title>
        <authorList>
            <person name="Xu J."/>
            <person name="Mazhar H.S."/>
            <person name="Rensing C."/>
        </authorList>
    </citation>
    <scope>NUCLEOTIDE SEQUENCE [LARGE SCALE GENOMIC DNA]</scope>
    <source>
        <strain evidence="2 3">NC2</strain>
    </source>
</reference>
<feature type="chain" id="PRO_5015905561" description="Lipoprotein" evidence="1">
    <location>
        <begin position="23"/>
        <end position="269"/>
    </location>
</feature>
<sequence length="269" mass="30216">MKFSCYLVFTITLLLVVTGCTSKEKQDVDINNAEIIFGKWDLDYQGAVGDTYPINLIFISKISDGLEVDSIKFPNHSNLKVDSIELKQGDLMDDGRTLYNLTLNTTAVESGEYSTKNIDVSFKNGISKSYAIGNLHWDISKSKPSEELVPDKGYVAMYPNLEKYTINLVNYSKYDMEIKGIITDNQNLKLTDILVNGENISESGHISPGQHAEINAKITTDDQQYQFYSISPRVIYTMHDETKESILPASIYGLMSITSETVKKMIESK</sequence>
<protein>
    <recommendedName>
        <fullName evidence="4">Lipoprotein</fullName>
    </recommendedName>
</protein>
<feature type="signal peptide" evidence="1">
    <location>
        <begin position="1"/>
        <end position="22"/>
    </location>
</feature>
<dbReference type="RefSeq" id="WP_111270725.1">
    <property type="nucleotide sequence ID" value="NZ_QKWW01000035.1"/>
</dbReference>
<evidence type="ECO:0000313" key="2">
    <source>
        <dbReference type="EMBL" id="PZT55139.1"/>
    </source>
</evidence>
<dbReference type="Proteomes" id="UP000249204">
    <property type="component" value="Unassembled WGS sequence"/>
</dbReference>
<evidence type="ECO:0000313" key="3">
    <source>
        <dbReference type="Proteomes" id="UP000249204"/>
    </source>
</evidence>
<comment type="caution">
    <text evidence="2">The sequence shown here is derived from an EMBL/GenBank/DDBJ whole genome shotgun (WGS) entry which is preliminary data.</text>
</comment>
<evidence type="ECO:0008006" key="4">
    <source>
        <dbReference type="Google" id="ProtNLM"/>
    </source>
</evidence>
<accession>A0A2W6NHD3</accession>
<dbReference type="EMBL" id="QKWW01000035">
    <property type="protein sequence ID" value="PZT55139.1"/>
    <property type="molecule type" value="Genomic_DNA"/>
</dbReference>
<dbReference type="AlphaFoldDB" id="A0A2W6NHD3"/>
<evidence type="ECO:0000256" key="1">
    <source>
        <dbReference type="SAM" id="SignalP"/>
    </source>
</evidence>
<gene>
    <name evidence="2" type="ORF">DN757_13355</name>
</gene>
<name>A0A2W6NHD3_9BACL</name>
<proteinExistence type="predicted"/>
<dbReference type="PROSITE" id="PS51257">
    <property type="entry name" value="PROKAR_LIPOPROTEIN"/>
    <property type="match status" value="1"/>
</dbReference>
<keyword evidence="1" id="KW-0732">Signal</keyword>
<organism evidence="2 3">
    <name type="scientific">Paenibacillus silvae</name>
    <dbReference type="NCBI Taxonomy" id="1325358"/>
    <lineage>
        <taxon>Bacteria</taxon>
        <taxon>Bacillati</taxon>
        <taxon>Bacillota</taxon>
        <taxon>Bacilli</taxon>
        <taxon>Bacillales</taxon>
        <taxon>Paenibacillaceae</taxon>
        <taxon>Paenibacillus</taxon>
    </lineage>
</organism>